<accession>A0ABR5MM30</accession>
<feature type="domain" description="N-acetyltransferase" evidence="1">
    <location>
        <begin position="4"/>
        <end position="163"/>
    </location>
</feature>
<dbReference type="PROSITE" id="PS51186">
    <property type="entry name" value="GNAT"/>
    <property type="match status" value="1"/>
</dbReference>
<dbReference type="InterPro" id="IPR050276">
    <property type="entry name" value="MshD_Acetyltransferase"/>
</dbReference>
<organism evidence="2 3">
    <name type="scientific">Oceanobacillus caeni</name>
    <dbReference type="NCBI Taxonomy" id="405946"/>
    <lineage>
        <taxon>Bacteria</taxon>
        <taxon>Bacillati</taxon>
        <taxon>Bacillota</taxon>
        <taxon>Bacilli</taxon>
        <taxon>Bacillales</taxon>
        <taxon>Bacillaceae</taxon>
        <taxon>Oceanobacillus</taxon>
    </lineage>
</organism>
<dbReference type="Proteomes" id="UP000037854">
    <property type="component" value="Unassembled WGS sequence"/>
</dbReference>
<dbReference type="CDD" id="cd04301">
    <property type="entry name" value="NAT_SF"/>
    <property type="match status" value="1"/>
</dbReference>
<name>A0ABR5MM30_9BACI</name>
<protein>
    <submittedName>
        <fullName evidence="2">GNAT family acetyltransferase</fullName>
    </submittedName>
</protein>
<dbReference type="Pfam" id="PF13673">
    <property type="entry name" value="Acetyltransf_10"/>
    <property type="match status" value="1"/>
</dbReference>
<comment type="caution">
    <text evidence="2">The sequence shown here is derived from an EMBL/GenBank/DDBJ whole genome shotgun (WGS) entry which is preliminary data.</text>
</comment>
<evidence type="ECO:0000313" key="2">
    <source>
        <dbReference type="EMBL" id="KPH77466.1"/>
    </source>
</evidence>
<evidence type="ECO:0000259" key="1">
    <source>
        <dbReference type="PROSITE" id="PS51186"/>
    </source>
</evidence>
<gene>
    <name evidence="2" type="ORF">AFL42_03605</name>
</gene>
<proteinExistence type="predicted"/>
<dbReference type="Gene3D" id="3.40.630.30">
    <property type="match status" value="1"/>
</dbReference>
<evidence type="ECO:0000313" key="3">
    <source>
        <dbReference type="Proteomes" id="UP000037854"/>
    </source>
</evidence>
<reference evidence="2 3" key="1">
    <citation type="submission" date="2015-07" db="EMBL/GenBank/DDBJ databases">
        <title>High-quality draft genome sequence of Oceanobacillus caeni HM6, a bacillus isolated from a human feces.</title>
        <authorList>
            <person name="Kumar J."/>
            <person name="Verma M.K."/>
            <person name="Pandey R."/>
            <person name="Bhambi M."/>
            <person name="Chauhan N."/>
        </authorList>
    </citation>
    <scope>NUCLEOTIDE SEQUENCE [LARGE SCALE GENOMIC DNA]</scope>
    <source>
        <strain evidence="2 3">HM6</strain>
    </source>
</reference>
<dbReference type="EMBL" id="LGTK01000007">
    <property type="protein sequence ID" value="KPH77466.1"/>
    <property type="molecule type" value="Genomic_DNA"/>
</dbReference>
<sequence length="168" mass="19470">MVDYTIRLMKKKDIPQVQRVAKVSWNSTYEGIIPHEIQNNFLKRAYSYKILKRRLKYSMMLVAEVHGKIVGFANYSYVSSEGSTQLGALYIYPEFQGYGIGTAFLKEGVKILDDIKEIQLNVEKNNLVGMRFYQAKGFEKISETEEDFNGHTIHTINMKLKIKENMNV</sequence>
<keyword evidence="3" id="KW-1185">Reference proteome</keyword>
<dbReference type="PANTHER" id="PTHR43617">
    <property type="entry name" value="L-AMINO ACID N-ACETYLTRANSFERASE"/>
    <property type="match status" value="1"/>
</dbReference>
<dbReference type="SUPFAM" id="SSF55729">
    <property type="entry name" value="Acyl-CoA N-acyltransferases (Nat)"/>
    <property type="match status" value="1"/>
</dbReference>
<dbReference type="InterPro" id="IPR000182">
    <property type="entry name" value="GNAT_dom"/>
</dbReference>
<dbReference type="InterPro" id="IPR016181">
    <property type="entry name" value="Acyl_CoA_acyltransferase"/>
</dbReference>